<dbReference type="Proteomes" id="UP001054945">
    <property type="component" value="Unassembled WGS sequence"/>
</dbReference>
<accession>A0AAV4QIB5</accession>
<gene>
    <name evidence="1" type="ORF">CEXT_78051</name>
</gene>
<name>A0AAV4QIB5_CAEEX</name>
<proteinExistence type="predicted"/>
<organism evidence="1 2">
    <name type="scientific">Caerostris extrusa</name>
    <name type="common">Bark spider</name>
    <name type="synonym">Caerostris bankana</name>
    <dbReference type="NCBI Taxonomy" id="172846"/>
    <lineage>
        <taxon>Eukaryota</taxon>
        <taxon>Metazoa</taxon>
        <taxon>Ecdysozoa</taxon>
        <taxon>Arthropoda</taxon>
        <taxon>Chelicerata</taxon>
        <taxon>Arachnida</taxon>
        <taxon>Araneae</taxon>
        <taxon>Araneomorphae</taxon>
        <taxon>Entelegynae</taxon>
        <taxon>Araneoidea</taxon>
        <taxon>Araneidae</taxon>
        <taxon>Caerostris</taxon>
    </lineage>
</organism>
<sequence>MVSNLTLSRVHCKKEPGSYSSYIKPTRSPDLCPSVTRLRKGPNPPFLQRNTDPSNPFRWWCRMLSFKTEGHPNHSA</sequence>
<dbReference type="AlphaFoldDB" id="A0AAV4QIB5"/>
<comment type="caution">
    <text evidence="1">The sequence shown here is derived from an EMBL/GenBank/DDBJ whole genome shotgun (WGS) entry which is preliminary data.</text>
</comment>
<dbReference type="EMBL" id="BPLR01006193">
    <property type="protein sequence ID" value="GIY08061.1"/>
    <property type="molecule type" value="Genomic_DNA"/>
</dbReference>
<reference evidence="1 2" key="1">
    <citation type="submission" date="2021-06" db="EMBL/GenBank/DDBJ databases">
        <title>Caerostris extrusa draft genome.</title>
        <authorList>
            <person name="Kono N."/>
            <person name="Arakawa K."/>
        </authorList>
    </citation>
    <scope>NUCLEOTIDE SEQUENCE [LARGE SCALE GENOMIC DNA]</scope>
</reference>
<protein>
    <submittedName>
        <fullName evidence="1">Uncharacterized protein</fullName>
    </submittedName>
</protein>
<keyword evidence="2" id="KW-1185">Reference proteome</keyword>
<evidence type="ECO:0000313" key="1">
    <source>
        <dbReference type="EMBL" id="GIY08061.1"/>
    </source>
</evidence>
<evidence type="ECO:0000313" key="2">
    <source>
        <dbReference type="Proteomes" id="UP001054945"/>
    </source>
</evidence>